<evidence type="ECO:0000313" key="1">
    <source>
        <dbReference type="EMBL" id="KGQ01368.1"/>
    </source>
</evidence>
<dbReference type="KEGG" id="pbl:PAAG_11946"/>
<protein>
    <submittedName>
        <fullName evidence="1">Uncharacterized protein</fullName>
    </submittedName>
</protein>
<evidence type="ECO:0000313" key="2">
    <source>
        <dbReference type="Proteomes" id="UP000002059"/>
    </source>
</evidence>
<accession>A0A0A2V1I5</accession>
<organism evidence="1 2">
    <name type="scientific">Paracoccidioides lutzii (strain ATCC MYA-826 / Pb01)</name>
    <name type="common">Paracoccidioides brasiliensis</name>
    <dbReference type="NCBI Taxonomy" id="502779"/>
    <lineage>
        <taxon>Eukaryota</taxon>
        <taxon>Fungi</taxon>
        <taxon>Dikarya</taxon>
        <taxon>Ascomycota</taxon>
        <taxon>Pezizomycotina</taxon>
        <taxon>Eurotiomycetes</taxon>
        <taxon>Eurotiomycetidae</taxon>
        <taxon>Onygenales</taxon>
        <taxon>Ajellomycetaceae</taxon>
        <taxon>Paracoccidioides</taxon>
    </lineage>
</organism>
<gene>
    <name evidence="1" type="ORF">PAAG_11946</name>
</gene>
<dbReference type="HOGENOM" id="CLU_2441452_0_0_1"/>
<proteinExistence type="predicted"/>
<dbReference type="GeneID" id="26970771"/>
<dbReference type="STRING" id="502779.A0A0A2V1I5"/>
<dbReference type="EMBL" id="KN294003">
    <property type="protein sequence ID" value="KGQ01368.1"/>
    <property type="molecule type" value="Genomic_DNA"/>
</dbReference>
<reference evidence="1 2" key="1">
    <citation type="journal article" date="2011" name="PLoS Genet.">
        <title>Comparative genomic analysis of human fungal pathogens causing paracoccidioidomycosis.</title>
        <authorList>
            <person name="Desjardins C.A."/>
            <person name="Champion M.D."/>
            <person name="Holder J.W."/>
            <person name="Muszewska A."/>
            <person name="Goldberg J."/>
            <person name="Bailao A.M."/>
            <person name="Brigido M.M."/>
            <person name="Ferreira M.E."/>
            <person name="Garcia A.M."/>
            <person name="Grynberg M."/>
            <person name="Gujja S."/>
            <person name="Heiman D.I."/>
            <person name="Henn M.R."/>
            <person name="Kodira C.D."/>
            <person name="Leon-Narvaez H."/>
            <person name="Longo L.V."/>
            <person name="Ma L.J."/>
            <person name="Malavazi I."/>
            <person name="Matsuo A.L."/>
            <person name="Morais F.V."/>
            <person name="Pereira M."/>
            <person name="Rodriguez-Brito S."/>
            <person name="Sakthikumar S."/>
            <person name="Salem-Izacc S.M."/>
            <person name="Sykes S.M."/>
            <person name="Teixeira M.M."/>
            <person name="Vallejo M.C."/>
            <person name="Walter M.E."/>
            <person name="Yandava C."/>
            <person name="Young S."/>
            <person name="Zeng Q."/>
            <person name="Zucker J."/>
            <person name="Felipe M.S."/>
            <person name="Goldman G.H."/>
            <person name="Haas B.J."/>
            <person name="McEwen J.G."/>
            <person name="Nino-Vega G."/>
            <person name="Puccia R."/>
            <person name="San-Blas G."/>
            <person name="Soares C.M."/>
            <person name="Birren B.W."/>
            <person name="Cuomo C.A."/>
        </authorList>
    </citation>
    <scope>NUCLEOTIDE SEQUENCE [LARGE SCALE GENOMIC DNA]</scope>
    <source>
        <strain evidence="2">ATCC MYA-826 / Pb01</strain>
    </source>
</reference>
<name>A0A0A2V1I5_PARBA</name>
<sequence>MTLRFRQHGCIFMAVGSHSHLSACVAKNFRVYPDWQLKNFNFTKLNTILVEWKFLRLLYKRVAGPKMDEVLGEQVSESPSDQIGCMAVDG</sequence>
<dbReference type="OrthoDB" id="4183762at2759"/>
<keyword evidence="2" id="KW-1185">Reference proteome</keyword>
<dbReference type="Proteomes" id="UP000002059">
    <property type="component" value="Partially assembled WGS sequence"/>
</dbReference>
<dbReference type="VEuPathDB" id="FungiDB:PAAG_11946"/>
<dbReference type="RefSeq" id="XP_015702897.1">
    <property type="nucleotide sequence ID" value="XM_015847507.1"/>
</dbReference>
<dbReference type="AlphaFoldDB" id="A0A0A2V1I5"/>